<dbReference type="RefSeq" id="WP_066176024.1">
    <property type="nucleotide sequence ID" value="NZ_LQZT01000005.1"/>
</dbReference>
<evidence type="ECO:0000313" key="2">
    <source>
        <dbReference type="EMBL" id="OCW58560.1"/>
    </source>
</evidence>
<protein>
    <submittedName>
        <fullName evidence="2">Methyltransferase</fullName>
    </submittedName>
</protein>
<evidence type="ECO:0000259" key="1">
    <source>
        <dbReference type="Pfam" id="PF13649"/>
    </source>
</evidence>
<dbReference type="CDD" id="cd02440">
    <property type="entry name" value="AdoMet_MTases"/>
    <property type="match status" value="1"/>
</dbReference>
<dbReference type="GO" id="GO:0008168">
    <property type="term" value="F:methyltransferase activity"/>
    <property type="evidence" value="ECO:0007669"/>
    <property type="project" value="UniProtKB-KW"/>
</dbReference>
<dbReference type="Gene3D" id="3.40.50.150">
    <property type="entry name" value="Vaccinia Virus protein VP39"/>
    <property type="match status" value="1"/>
</dbReference>
<dbReference type="EMBL" id="LQZT01000005">
    <property type="protein sequence ID" value="OCW58560.1"/>
    <property type="molecule type" value="Genomic_DNA"/>
</dbReference>
<keyword evidence="2" id="KW-0489">Methyltransferase</keyword>
<organism evidence="2 3">
    <name type="scientific">Hoeflea olei</name>
    <dbReference type="NCBI Taxonomy" id="1480615"/>
    <lineage>
        <taxon>Bacteria</taxon>
        <taxon>Pseudomonadati</taxon>
        <taxon>Pseudomonadota</taxon>
        <taxon>Alphaproteobacteria</taxon>
        <taxon>Hyphomicrobiales</taxon>
        <taxon>Rhizobiaceae</taxon>
        <taxon>Hoeflea</taxon>
    </lineage>
</organism>
<dbReference type="InterPro" id="IPR029063">
    <property type="entry name" value="SAM-dependent_MTases_sf"/>
</dbReference>
<keyword evidence="3" id="KW-1185">Reference proteome</keyword>
<dbReference type="PANTHER" id="PTHR43464">
    <property type="entry name" value="METHYLTRANSFERASE"/>
    <property type="match status" value="1"/>
</dbReference>
<feature type="domain" description="Methyltransferase" evidence="1">
    <location>
        <begin position="45"/>
        <end position="138"/>
    </location>
</feature>
<dbReference type="Proteomes" id="UP000094795">
    <property type="component" value="Unassembled WGS sequence"/>
</dbReference>
<name>A0A1C1YYR9_9HYPH</name>
<dbReference type="PANTHER" id="PTHR43464:SF58">
    <property type="entry name" value="BLR7975 PROTEIN"/>
    <property type="match status" value="1"/>
</dbReference>
<dbReference type="SUPFAM" id="SSF53335">
    <property type="entry name" value="S-adenosyl-L-methionine-dependent methyltransferases"/>
    <property type="match status" value="1"/>
</dbReference>
<proteinExistence type="predicted"/>
<dbReference type="OrthoDB" id="213472at2"/>
<dbReference type="STRING" id="1480615.AWJ14_05285"/>
<dbReference type="InterPro" id="IPR041698">
    <property type="entry name" value="Methyltransf_25"/>
</dbReference>
<evidence type="ECO:0000313" key="3">
    <source>
        <dbReference type="Proteomes" id="UP000094795"/>
    </source>
</evidence>
<comment type="caution">
    <text evidence="2">The sequence shown here is derived from an EMBL/GenBank/DDBJ whole genome shotgun (WGS) entry which is preliminary data.</text>
</comment>
<dbReference type="Pfam" id="PF13649">
    <property type="entry name" value="Methyltransf_25"/>
    <property type="match status" value="1"/>
</dbReference>
<accession>A0A1C1YYR9</accession>
<reference evidence="2 3" key="1">
    <citation type="submission" date="2015-12" db="EMBL/GenBank/DDBJ databases">
        <authorList>
            <person name="Shamseldin A."/>
            <person name="Moawad H."/>
            <person name="Abd El-Rahim W.M."/>
            <person name="Sadowsky M.J."/>
        </authorList>
    </citation>
    <scope>NUCLEOTIDE SEQUENCE [LARGE SCALE GENOMIC DNA]</scope>
    <source>
        <strain evidence="2 3">JC234</strain>
    </source>
</reference>
<keyword evidence="2" id="KW-0808">Transferase</keyword>
<gene>
    <name evidence="2" type="ORF">AWJ14_05285</name>
</gene>
<dbReference type="AlphaFoldDB" id="A0A1C1YYR9"/>
<sequence>MTGFSDPGAVASYRQRTAQLVPGLHDLHRMSGVLLAERVSGDARILVLGAGGGMELGMLSRMQPGWRFVGVDPSGPMLDLARSNLGAAAARVAFHEGYVDTAPEGPFDAAVCLLTLHFLPAPERLATLRALAGRLRPGAPFVCAHYSFPAEGAAPDRWLGRAAGFAAASGVPAPQAAGIVARLRQLLPVLSPAQDEALLEDAGFADVELFYAALAFRGWIGIRSGPSVAARAALPR</sequence>
<dbReference type="GO" id="GO:0032259">
    <property type="term" value="P:methylation"/>
    <property type="evidence" value="ECO:0007669"/>
    <property type="project" value="UniProtKB-KW"/>
</dbReference>